<protein>
    <submittedName>
        <fullName evidence="2">Integral membrane protein</fullName>
    </submittedName>
</protein>
<feature type="transmembrane region" description="Helical" evidence="1">
    <location>
        <begin position="71"/>
        <end position="91"/>
    </location>
</feature>
<gene>
    <name evidence="2" type="ORF">FC43_GL001746</name>
</gene>
<dbReference type="Proteomes" id="UP000050816">
    <property type="component" value="Unassembled WGS sequence"/>
</dbReference>
<dbReference type="InterPro" id="IPR024529">
    <property type="entry name" value="ECF_trnsprt_substrate-spec"/>
</dbReference>
<feature type="transmembrane region" description="Helical" evidence="1">
    <location>
        <begin position="6"/>
        <end position="27"/>
    </location>
</feature>
<proteinExistence type="predicted"/>
<dbReference type="EMBL" id="AZFK01000047">
    <property type="protein sequence ID" value="KRL89412.1"/>
    <property type="molecule type" value="Genomic_DNA"/>
</dbReference>
<reference evidence="2 3" key="1">
    <citation type="journal article" date="2015" name="Genome Announc.">
        <title>Expanding the biotechnology potential of lactobacilli through comparative genomics of 213 strains and associated genera.</title>
        <authorList>
            <person name="Sun Z."/>
            <person name="Harris H.M."/>
            <person name="McCann A."/>
            <person name="Guo C."/>
            <person name="Argimon S."/>
            <person name="Zhang W."/>
            <person name="Yang X."/>
            <person name="Jeffery I.B."/>
            <person name="Cooney J.C."/>
            <person name="Kagawa T.F."/>
            <person name="Liu W."/>
            <person name="Song Y."/>
            <person name="Salvetti E."/>
            <person name="Wrobel A."/>
            <person name="Rasinkangas P."/>
            <person name="Parkhill J."/>
            <person name="Rea M.C."/>
            <person name="O'Sullivan O."/>
            <person name="Ritari J."/>
            <person name="Douillard F.P."/>
            <person name="Paul Ross R."/>
            <person name="Yang R."/>
            <person name="Briner A.E."/>
            <person name="Felis G.E."/>
            <person name="de Vos W.M."/>
            <person name="Barrangou R."/>
            <person name="Klaenhammer T.R."/>
            <person name="Caufield P.W."/>
            <person name="Cui Y."/>
            <person name="Zhang H."/>
            <person name="O'Toole P.W."/>
        </authorList>
    </citation>
    <scope>NUCLEOTIDE SEQUENCE [LARGE SCALE GENOMIC DNA]</scope>
    <source>
        <strain evidence="2 3">DSM 15946</strain>
    </source>
</reference>
<evidence type="ECO:0000313" key="3">
    <source>
        <dbReference type="Proteomes" id="UP000050816"/>
    </source>
</evidence>
<dbReference type="AlphaFoldDB" id="A0A0R1U9W8"/>
<accession>A0A0R1U9W8</accession>
<organism evidence="2 3">
    <name type="scientific">Limosilactobacillus ingluviei DSM 15946</name>
    <dbReference type="NCBI Taxonomy" id="1423760"/>
    <lineage>
        <taxon>Bacteria</taxon>
        <taxon>Bacillati</taxon>
        <taxon>Bacillota</taxon>
        <taxon>Bacilli</taxon>
        <taxon>Lactobacillales</taxon>
        <taxon>Lactobacillaceae</taxon>
        <taxon>Limosilactobacillus</taxon>
    </lineage>
</organism>
<dbReference type="RefSeq" id="WP_056954985.1">
    <property type="nucleotide sequence ID" value="NZ_AZFK01000047.1"/>
</dbReference>
<name>A0A0R1U9W8_9LACO</name>
<dbReference type="GO" id="GO:0022857">
    <property type="term" value="F:transmembrane transporter activity"/>
    <property type="evidence" value="ECO:0007669"/>
    <property type="project" value="InterPro"/>
</dbReference>
<dbReference type="PATRIC" id="fig|1423760.3.peg.1822"/>
<feature type="transmembrane region" description="Helical" evidence="1">
    <location>
        <begin position="34"/>
        <end position="51"/>
    </location>
</feature>
<evidence type="ECO:0000256" key="1">
    <source>
        <dbReference type="SAM" id="Phobius"/>
    </source>
</evidence>
<feature type="transmembrane region" description="Helical" evidence="1">
    <location>
        <begin position="141"/>
        <end position="159"/>
    </location>
</feature>
<dbReference type="NCBIfam" id="TIGR04518">
    <property type="entry name" value="ECF_S_folT_fam"/>
    <property type="match status" value="1"/>
</dbReference>
<keyword evidence="1" id="KW-1133">Transmembrane helix</keyword>
<keyword evidence="1" id="KW-0812">Transmembrane</keyword>
<dbReference type="Gene3D" id="1.10.1760.20">
    <property type="match status" value="1"/>
</dbReference>
<dbReference type="Pfam" id="PF12822">
    <property type="entry name" value="ECF_trnsprt"/>
    <property type="match status" value="1"/>
</dbReference>
<dbReference type="InterPro" id="IPR030949">
    <property type="entry name" value="ECF_S_folate_fam"/>
</dbReference>
<keyword evidence="1" id="KW-0472">Membrane</keyword>
<feature type="transmembrane region" description="Helical" evidence="1">
    <location>
        <begin position="103"/>
        <end position="121"/>
    </location>
</feature>
<sequence length="171" mass="19139">MVQTTRTLALISVLTALQVIVGSLLSIQFLTTKIVFTFVILALSAQLVGMWPTAISAGLANLLGSLLFPKYAFFPGFILTAFLVGLTYGYFLQTRVTWGRIIAANLVAMLGFNLILNTLWLHLLYHIRIPMLLATRLPQEIIMFVVSTVMLVGLFRLPVTAKIIENERKRW</sequence>
<comment type="caution">
    <text evidence="2">The sequence shown here is derived from an EMBL/GenBank/DDBJ whole genome shotgun (WGS) entry which is preliminary data.</text>
</comment>
<evidence type="ECO:0000313" key="2">
    <source>
        <dbReference type="EMBL" id="KRL89412.1"/>
    </source>
</evidence>